<protein>
    <submittedName>
        <fullName evidence="2">Uncharacterized protein</fullName>
    </submittedName>
</protein>
<gene>
    <name evidence="2" type="ORF">NCTC1542_00953</name>
</gene>
<sequence length="304" mass="33185">MPSRMWAPPHSANNSACEPTIRTMASARRATLVSTVAHRCRRGAQWRSRSRTVIRPVLRQTSQGPLQPNRHRHVGQRISTQVDEAAVGVDALDRYMQHLGEQGLQIRDIGGRWFGGERAYRCVVGFARDQPGRFRNHRGAHRPGRNVRQGGGQLPNLVGARLTRVHGGDGESVDIVRAQRRHSAFGQAALHSVQVDAQSEQLHESSAAADDLVQAFGRASCDVAGAQFLDRGAEGQIRRPLRISQHHIGPTVDQLTGAVGPAVSGADGQAPAGNRTSDRFGVCQSQFRWQLSHPGGRLGRPVHR</sequence>
<reference evidence="2 3" key="1">
    <citation type="submission" date="2018-06" db="EMBL/GenBank/DDBJ databases">
        <authorList>
            <consortium name="Pathogen Informatics"/>
            <person name="Doyle S."/>
        </authorList>
    </citation>
    <scope>NUCLEOTIDE SEQUENCE [LARGE SCALE GENOMIC DNA]</scope>
    <source>
        <strain evidence="2 3">NCTC1542</strain>
    </source>
</reference>
<feature type="compositionally biased region" description="Basic residues" evidence="1">
    <location>
        <begin position="134"/>
        <end position="145"/>
    </location>
</feature>
<dbReference type="Proteomes" id="UP000255389">
    <property type="component" value="Unassembled WGS sequence"/>
</dbReference>
<dbReference type="EMBL" id="UGQY01000001">
    <property type="protein sequence ID" value="STZ73410.1"/>
    <property type="molecule type" value="Genomic_DNA"/>
</dbReference>
<organism evidence="2 3">
    <name type="scientific">Mycolicibacterium fortuitum</name>
    <name type="common">Mycobacterium fortuitum</name>
    <dbReference type="NCBI Taxonomy" id="1766"/>
    <lineage>
        <taxon>Bacteria</taxon>
        <taxon>Bacillati</taxon>
        <taxon>Actinomycetota</taxon>
        <taxon>Actinomycetes</taxon>
        <taxon>Mycobacteriales</taxon>
        <taxon>Mycobacteriaceae</taxon>
        <taxon>Mycolicibacterium</taxon>
    </lineage>
</organism>
<evidence type="ECO:0000256" key="1">
    <source>
        <dbReference type="SAM" id="MobiDB-lite"/>
    </source>
</evidence>
<feature type="region of interest" description="Disordered" evidence="1">
    <location>
        <begin position="134"/>
        <end position="154"/>
    </location>
</feature>
<accession>A0A378U872</accession>
<name>A0A378U872_MYCFO</name>
<evidence type="ECO:0000313" key="3">
    <source>
        <dbReference type="Proteomes" id="UP000255389"/>
    </source>
</evidence>
<proteinExistence type="predicted"/>
<dbReference type="AlphaFoldDB" id="A0A378U872"/>
<evidence type="ECO:0000313" key="2">
    <source>
        <dbReference type="EMBL" id="STZ73410.1"/>
    </source>
</evidence>